<protein>
    <submittedName>
        <fullName evidence="1">Uncharacterized protein</fullName>
    </submittedName>
</protein>
<gene>
    <name evidence="1" type="ORF">DNG_03136</name>
</gene>
<dbReference type="AlphaFoldDB" id="A0AAE8STC8"/>
<dbReference type="Proteomes" id="UP001187682">
    <property type="component" value="Unassembled WGS sequence"/>
</dbReference>
<organism evidence="1 2">
    <name type="scientific">Cephalotrichum gorgonifer</name>
    <dbReference type="NCBI Taxonomy" id="2041049"/>
    <lineage>
        <taxon>Eukaryota</taxon>
        <taxon>Fungi</taxon>
        <taxon>Dikarya</taxon>
        <taxon>Ascomycota</taxon>
        <taxon>Pezizomycotina</taxon>
        <taxon>Sordariomycetes</taxon>
        <taxon>Hypocreomycetidae</taxon>
        <taxon>Microascales</taxon>
        <taxon>Microascaceae</taxon>
        <taxon>Cephalotrichum</taxon>
    </lineage>
</organism>
<evidence type="ECO:0000313" key="1">
    <source>
        <dbReference type="EMBL" id="SPO00291.1"/>
    </source>
</evidence>
<name>A0AAE8STC8_9PEZI</name>
<evidence type="ECO:0000313" key="2">
    <source>
        <dbReference type="Proteomes" id="UP001187682"/>
    </source>
</evidence>
<sequence>MSDNLSTGTIPAFNPPGFPYQDDKLNPEQRAAWSDTISEWMTNEINGQFTDKNGMLKPLPGPCDTDRTKLPQFFRGTVTPFDVSQKPTPITRSTNTDIQRWRVADAHRDQQDEYLEWTVKRDSKNRITSVTFTCEGPEYWAFLSQNDPDKMLALYKQNNPAYANKIKVQDMFNRDGSYNPYNQWNGVVTTNPPDDSELTTVNPGCIMHLAQSNNTLSAEIDIAAQGTVIRKTLNGAIIKDKTKLCNCSKYGVATRNSDPQIGSAMNGLALAHHSVSIADPVAIYMTQFDSESFMLDPDGSGENLIPIPNGTFTWVRGNISKHMGMRLHVEVPQGVIGTGDNEGKQLTVSDIIDTTNSQNIMFGSQFADYIHMVVNAVVISDVPVADAQFCPCDRRNGHPTALMAKSSATEGKEKRIAFKTRRGF</sequence>
<comment type="caution">
    <text evidence="1">The sequence shown here is derived from an EMBL/GenBank/DDBJ whole genome shotgun (WGS) entry which is preliminary data.</text>
</comment>
<dbReference type="EMBL" id="ONZQ02000003">
    <property type="protein sequence ID" value="SPO00291.1"/>
    <property type="molecule type" value="Genomic_DNA"/>
</dbReference>
<accession>A0AAE8STC8</accession>
<keyword evidence="2" id="KW-1185">Reference proteome</keyword>
<proteinExistence type="predicted"/>
<reference evidence="1" key="1">
    <citation type="submission" date="2018-03" db="EMBL/GenBank/DDBJ databases">
        <authorList>
            <person name="Guldener U."/>
        </authorList>
    </citation>
    <scope>NUCLEOTIDE SEQUENCE</scope>
</reference>